<feature type="compositionally biased region" description="Basic and acidic residues" evidence="1">
    <location>
        <begin position="1"/>
        <end position="27"/>
    </location>
</feature>
<dbReference type="EMBL" id="JAHUTI010021126">
    <property type="protein sequence ID" value="MED6239264.1"/>
    <property type="molecule type" value="Genomic_DNA"/>
</dbReference>
<feature type="region of interest" description="Disordered" evidence="1">
    <location>
        <begin position="125"/>
        <end position="176"/>
    </location>
</feature>
<protein>
    <submittedName>
        <fullName evidence="2">Uncharacterized protein</fullName>
    </submittedName>
</protein>
<evidence type="ECO:0000256" key="1">
    <source>
        <dbReference type="SAM" id="MobiDB-lite"/>
    </source>
</evidence>
<evidence type="ECO:0000313" key="2">
    <source>
        <dbReference type="EMBL" id="MED6239264.1"/>
    </source>
</evidence>
<keyword evidence="3" id="KW-1185">Reference proteome</keyword>
<reference evidence="2 3" key="1">
    <citation type="submission" date="2021-07" db="EMBL/GenBank/DDBJ databases">
        <authorList>
            <person name="Palmer J.M."/>
        </authorList>
    </citation>
    <scope>NUCLEOTIDE SEQUENCE [LARGE SCALE GENOMIC DNA]</scope>
    <source>
        <strain evidence="2 3">AT_MEX2019</strain>
        <tissue evidence="2">Muscle</tissue>
    </source>
</reference>
<feature type="compositionally biased region" description="Polar residues" evidence="1">
    <location>
        <begin position="125"/>
        <end position="142"/>
    </location>
</feature>
<gene>
    <name evidence="2" type="ORF">ATANTOWER_004208</name>
</gene>
<sequence length="208" mass="23854">RETDRERQRERERDRQRQREKQRERESSTSVIFWAIKNHRMNPRATCKPVNWQHMNKEGDTSKGAGAPFFQNQSSAVPGNVQPLNFLTESHVQRPSTCAHAKRAGRPINLFQTAEMISNKQTLASSFTRSHSIQKHASPNDLQQREDKQNHLKSAAGPVRAPLDASHGKGQRKHILDSKTEDEVNYCLLGFFLQKQTVRMKLSLTQAC</sequence>
<feature type="region of interest" description="Disordered" evidence="1">
    <location>
        <begin position="1"/>
        <end position="28"/>
    </location>
</feature>
<dbReference type="Proteomes" id="UP001345963">
    <property type="component" value="Unassembled WGS sequence"/>
</dbReference>
<evidence type="ECO:0000313" key="3">
    <source>
        <dbReference type="Proteomes" id="UP001345963"/>
    </source>
</evidence>
<comment type="caution">
    <text evidence="2">The sequence shown here is derived from an EMBL/GenBank/DDBJ whole genome shotgun (WGS) entry which is preliminary data.</text>
</comment>
<name>A0ABU7ANK6_9TELE</name>
<accession>A0ABU7ANK6</accession>
<feature type="non-terminal residue" evidence="2">
    <location>
        <position position="1"/>
    </location>
</feature>
<proteinExistence type="predicted"/>
<organism evidence="2 3">
    <name type="scientific">Ataeniobius toweri</name>
    <dbReference type="NCBI Taxonomy" id="208326"/>
    <lineage>
        <taxon>Eukaryota</taxon>
        <taxon>Metazoa</taxon>
        <taxon>Chordata</taxon>
        <taxon>Craniata</taxon>
        <taxon>Vertebrata</taxon>
        <taxon>Euteleostomi</taxon>
        <taxon>Actinopterygii</taxon>
        <taxon>Neopterygii</taxon>
        <taxon>Teleostei</taxon>
        <taxon>Neoteleostei</taxon>
        <taxon>Acanthomorphata</taxon>
        <taxon>Ovalentaria</taxon>
        <taxon>Atherinomorphae</taxon>
        <taxon>Cyprinodontiformes</taxon>
        <taxon>Goodeidae</taxon>
        <taxon>Ataeniobius</taxon>
    </lineage>
</organism>